<evidence type="ECO:0000313" key="2">
    <source>
        <dbReference type="Proteomes" id="UP000183832"/>
    </source>
</evidence>
<dbReference type="EMBL" id="CVRI01000014">
    <property type="protein sequence ID" value="CRK89866.1"/>
    <property type="molecule type" value="Genomic_DNA"/>
</dbReference>
<proteinExistence type="predicted"/>
<evidence type="ECO:0000313" key="1">
    <source>
        <dbReference type="EMBL" id="CRK89866.1"/>
    </source>
</evidence>
<protein>
    <submittedName>
        <fullName evidence="1">CLUMA_CG003526, isoform A</fullName>
    </submittedName>
</protein>
<organism evidence="1 2">
    <name type="scientific">Clunio marinus</name>
    <dbReference type="NCBI Taxonomy" id="568069"/>
    <lineage>
        <taxon>Eukaryota</taxon>
        <taxon>Metazoa</taxon>
        <taxon>Ecdysozoa</taxon>
        <taxon>Arthropoda</taxon>
        <taxon>Hexapoda</taxon>
        <taxon>Insecta</taxon>
        <taxon>Pterygota</taxon>
        <taxon>Neoptera</taxon>
        <taxon>Endopterygota</taxon>
        <taxon>Diptera</taxon>
        <taxon>Nematocera</taxon>
        <taxon>Chironomoidea</taxon>
        <taxon>Chironomidae</taxon>
        <taxon>Clunio</taxon>
    </lineage>
</organism>
<keyword evidence="2" id="KW-1185">Reference proteome</keyword>
<dbReference type="Proteomes" id="UP000183832">
    <property type="component" value="Unassembled WGS sequence"/>
</dbReference>
<gene>
    <name evidence="1" type="ORF">CLUMA_CG003526</name>
</gene>
<sequence length="61" mass="6853">MKLVSAKEFTTKFDIGTVEGKKLKSYGLKMSYLLPLHETSTVHDVTLVVLHPSINTSINKY</sequence>
<dbReference type="AlphaFoldDB" id="A0A1J1HQQ5"/>
<accession>A0A1J1HQQ5</accession>
<name>A0A1J1HQQ5_9DIPT</name>
<reference evidence="1 2" key="1">
    <citation type="submission" date="2015-04" db="EMBL/GenBank/DDBJ databases">
        <authorList>
            <person name="Syromyatnikov M.Y."/>
            <person name="Popov V.N."/>
        </authorList>
    </citation>
    <scope>NUCLEOTIDE SEQUENCE [LARGE SCALE GENOMIC DNA]</scope>
</reference>